<name>A0A7R9WSJ5_9STRA</name>
<evidence type="ECO:0000256" key="1">
    <source>
        <dbReference type="SAM" id="MobiDB-lite"/>
    </source>
</evidence>
<feature type="region of interest" description="Disordered" evidence="1">
    <location>
        <begin position="31"/>
        <end position="80"/>
    </location>
</feature>
<feature type="region of interest" description="Disordered" evidence="1">
    <location>
        <begin position="233"/>
        <end position="256"/>
    </location>
</feature>
<feature type="compositionally biased region" description="Low complexity" evidence="1">
    <location>
        <begin position="147"/>
        <end position="164"/>
    </location>
</feature>
<sequence length="256" mass="28120">MPPNKAFKGSHVNFNGTVDILNAGGIVHAALPPPDTRSLPQTLPKTVSQPLKAPQQATGLKSAAPSGSQPLQQQKQQKSDDAKAYWDWAYESQGKKAERERILKDILEKDRIRQILSTKHIEEHLIRTHFDVLSPGDVDDGGSDNNAPQSAKAASASQEQLQQQADSYWEWPTPPLGVNEAPKEETYWYMPPTEPKVAGQEEEKLLQQILKQEQCRQVLSADHVVSNLEAASGGFKDPGAGHAVPAASGSESYWDW</sequence>
<dbReference type="EMBL" id="HBEF01006949">
    <property type="protein sequence ID" value="CAD8332237.1"/>
    <property type="molecule type" value="Transcribed_RNA"/>
</dbReference>
<feature type="compositionally biased region" description="Polar residues" evidence="1">
    <location>
        <begin position="38"/>
        <end position="71"/>
    </location>
</feature>
<protein>
    <submittedName>
        <fullName evidence="2">Uncharacterized protein</fullName>
    </submittedName>
</protein>
<dbReference type="AlphaFoldDB" id="A0A7R9WSJ5"/>
<evidence type="ECO:0000313" key="2">
    <source>
        <dbReference type="EMBL" id="CAD8332237.1"/>
    </source>
</evidence>
<proteinExistence type="predicted"/>
<gene>
    <name evidence="2" type="ORF">CAUS1442_LOCUS4336</name>
</gene>
<accession>A0A7R9WSJ5</accession>
<reference evidence="2" key="1">
    <citation type="submission" date="2021-01" db="EMBL/GenBank/DDBJ databases">
        <authorList>
            <person name="Corre E."/>
            <person name="Pelletier E."/>
            <person name="Niang G."/>
            <person name="Scheremetjew M."/>
            <person name="Finn R."/>
            <person name="Kale V."/>
            <person name="Holt S."/>
            <person name="Cochrane G."/>
            <person name="Meng A."/>
            <person name="Brown T."/>
            <person name="Cohen L."/>
        </authorList>
    </citation>
    <scope>NUCLEOTIDE SEQUENCE</scope>
    <source>
        <strain evidence="2">CCMP3328</strain>
    </source>
</reference>
<feature type="region of interest" description="Disordered" evidence="1">
    <location>
        <begin position="136"/>
        <end position="164"/>
    </location>
</feature>
<organism evidence="2">
    <name type="scientific">Craspedostauros australis</name>
    <dbReference type="NCBI Taxonomy" id="1486917"/>
    <lineage>
        <taxon>Eukaryota</taxon>
        <taxon>Sar</taxon>
        <taxon>Stramenopiles</taxon>
        <taxon>Ochrophyta</taxon>
        <taxon>Bacillariophyta</taxon>
        <taxon>Bacillariophyceae</taxon>
        <taxon>Bacillariophycidae</taxon>
        <taxon>Naviculales</taxon>
        <taxon>Naviculaceae</taxon>
        <taxon>Craspedostauros</taxon>
    </lineage>
</organism>